<sequence length="96" mass="10236">MISWYSKGAIFKRPTVLGGMGVGDAHNGIGSNAEAILPINQLPKLLGLDKMQNNNNNNPIVVNTILDGKTIAQTIASYSDIVSGKRMNLTERGLAL</sequence>
<name>A0A921N276_9FIRM</name>
<dbReference type="Proteomes" id="UP000776700">
    <property type="component" value="Unassembled WGS sequence"/>
</dbReference>
<comment type="caution">
    <text evidence="1">The sequence shown here is derived from an EMBL/GenBank/DDBJ whole genome shotgun (WGS) entry which is preliminary data.</text>
</comment>
<reference evidence="1" key="1">
    <citation type="journal article" date="2021" name="PeerJ">
        <title>Extensive microbial diversity within the chicken gut microbiome revealed by metagenomics and culture.</title>
        <authorList>
            <person name="Gilroy R."/>
            <person name="Ravi A."/>
            <person name="Getino M."/>
            <person name="Pursley I."/>
            <person name="Horton D.L."/>
            <person name="Alikhan N.F."/>
            <person name="Baker D."/>
            <person name="Gharbi K."/>
            <person name="Hall N."/>
            <person name="Watson M."/>
            <person name="Adriaenssens E.M."/>
            <person name="Foster-Nyarko E."/>
            <person name="Jarju S."/>
            <person name="Secka A."/>
            <person name="Antonio M."/>
            <person name="Oren A."/>
            <person name="Chaudhuri R.R."/>
            <person name="La Ragione R."/>
            <person name="Hildebrand F."/>
            <person name="Pallen M.J."/>
        </authorList>
    </citation>
    <scope>NUCLEOTIDE SEQUENCE</scope>
    <source>
        <strain evidence="1">1277</strain>
    </source>
</reference>
<gene>
    <name evidence="1" type="ORF">K8V90_10860</name>
</gene>
<reference evidence="1" key="2">
    <citation type="submission" date="2021-09" db="EMBL/GenBank/DDBJ databases">
        <authorList>
            <person name="Gilroy R."/>
        </authorList>
    </citation>
    <scope>NUCLEOTIDE SEQUENCE</scope>
    <source>
        <strain evidence="1">1277</strain>
    </source>
</reference>
<evidence type="ECO:0000313" key="1">
    <source>
        <dbReference type="EMBL" id="HJG97592.1"/>
    </source>
</evidence>
<dbReference type="AlphaFoldDB" id="A0A921N276"/>
<organism evidence="1 2">
    <name type="scientific">Romboutsia timonensis</name>
    <dbReference type="NCBI Taxonomy" id="1776391"/>
    <lineage>
        <taxon>Bacteria</taxon>
        <taxon>Bacillati</taxon>
        <taxon>Bacillota</taxon>
        <taxon>Clostridia</taxon>
        <taxon>Peptostreptococcales</taxon>
        <taxon>Peptostreptococcaceae</taxon>
        <taxon>Romboutsia</taxon>
    </lineage>
</organism>
<proteinExistence type="predicted"/>
<accession>A0A921N276</accession>
<protein>
    <submittedName>
        <fullName evidence="1">Uncharacterized protein</fullName>
    </submittedName>
</protein>
<evidence type="ECO:0000313" key="2">
    <source>
        <dbReference type="Proteomes" id="UP000776700"/>
    </source>
</evidence>
<dbReference type="EMBL" id="DYUB01000338">
    <property type="protein sequence ID" value="HJG97592.1"/>
    <property type="molecule type" value="Genomic_DNA"/>
</dbReference>